<feature type="transmembrane region" description="Helical" evidence="8">
    <location>
        <begin position="47"/>
        <end position="68"/>
    </location>
</feature>
<accession>A0A326U7H5</accession>
<evidence type="ECO:0000256" key="1">
    <source>
        <dbReference type="ARBA" id="ARBA00004651"/>
    </source>
</evidence>
<dbReference type="AlphaFoldDB" id="A0A326U7H5"/>
<comment type="similarity">
    <text evidence="2">Belongs to the autoinducer-2 exporter (AI-2E) (TC 2.A.86) family.</text>
</comment>
<gene>
    <name evidence="9" type="ORF">EI42_02226</name>
</gene>
<evidence type="ECO:0000256" key="7">
    <source>
        <dbReference type="ARBA" id="ARBA00023136"/>
    </source>
</evidence>
<protein>
    <submittedName>
        <fullName evidence="9">Putative PurR-regulated permease PerM</fullName>
    </submittedName>
</protein>
<organism evidence="9 10">
    <name type="scientific">Thermosporothrix hazakensis</name>
    <dbReference type="NCBI Taxonomy" id="644383"/>
    <lineage>
        <taxon>Bacteria</taxon>
        <taxon>Bacillati</taxon>
        <taxon>Chloroflexota</taxon>
        <taxon>Ktedonobacteria</taxon>
        <taxon>Ktedonobacterales</taxon>
        <taxon>Thermosporotrichaceae</taxon>
        <taxon>Thermosporothrix</taxon>
    </lineage>
</organism>
<evidence type="ECO:0000256" key="5">
    <source>
        <dbReference type="ARBA" id="ARBA00022692"/>
    </source>
</evidence>
<keyword evidence="10" id="KW-1185">Reference proteome</keyword>
<evidence type="ECO:0000256" key="2">
    <source>
        <dbReference type="ARBA" id="ARBA00009773"/>
    </source>
</evidence>
<evidence type="ECO:0000256" key="6">
    <source>
        <dbReference type="ARBA" id="ARBA00022989"/>
    </source>
</evidence>
<dbReference type="GO" id="GO:0005886">
    <property type="term" value="C:plasma membrane"/>
    <property type="evidence" value="ECO:0007669"/>
    <property type="project" value="UniProtKB-SubCell"/>
</dbReference>
<feature type="transmembrane region" description="Helical" evidence="8">
    <location>
        <begin position="21"/>
        <end position="41"/>
    </location>
</feature>
<keyword evidence="5 8" id="KW-0812">Transmembrane</keyword>
<evidence type="ECO:0000313" key="10">
    <source>
        <dbReference type="Proteomes" id="UP000248806"/>
    </source>
</evidence>
<dbReference type="Proteomes" id="UP000248806">
    <property type="component" value="Unassembled WGS sequence"/>
</dbReference>
<feature type="transmembrane region" description="Helical" evidence="8">
    <location>
        <begin position="224"/>
        <end position="256"/>
    </location>
</feature>
<keyword evidence="4" id="KW-1003">Cell membrane</keyword>
<dbReference type="GO" id="GO:0055085">
    <property type="term" value="P:transmembrane transport"/>
    <property type="evidence" value="ECO:0007669"/>
    <property type="project" value="TreeGrafter"/>
</dbReference>
<comment type="caution">
    <text evidence="9">The sequence shown here is derived from an EMBL/GenBank/DDBJ whole genome shotgun (WGS) entry which is preliminary data.</text>
</comment>
<keyword evidence="3" id="KW-0813">Transport</keyword>
<reference evidence="9 10" key="1">
    <citation type="submission" date="2018-06" db="EMBL/GenBank/DDBJ databases">
        <title>Genomic Encyclopedia of Archaeal and Bacterial Type Strains, Phase II (KMG-II): from individual species to whole genera.</title>
        <authorList>
            <person name="Goeker M."/>
        </authorList>
    </citation>
    <scope>NUCLEOTIDE SEQUENCE [LARGE SCALE GENOMIC DNA]</scope>
    <source>
        <strain evidence="9 10">ATCC BAA-1881</strain>
    </source>
</reference>
<dbReference type="RefSeq" id="WP_170142543.1">
    <property type="nucleotide sequence ID" value="NZ_BIFX01000003.1"/>
</dbReference>
<dbReference type="PANTHER" id="PTHR21716">
    <property type="entry name" value="TRANSMEMBRANE PROTEIN"/>
    <property type="match status" value="1"/>
</dbReference>
<dbReference type="PANTHER" id="PTHR21716:SF53">
    <property type="entry name" value="PERMEASE PERM-RELATED"/>
    <property type="match status" value="1"/>
</dbReference>
<evidence type="ECO:0000313" key="9">
    <source>
        <dbReference type="EMBL" id="PZW31129.1"/>
    </source>
</evidence>
<dbReference type="EMBL" id="QKUF01000006">
    <property type="protein sequence ID" value="PZW31129.1"/>
    <property type="molecule type" value="Genomic_DNA"/>
</dbReference>
<keyword evidence="7 8" id="KW-0472">Membrane</keyword>
<feature type="transmembrane region" description="Helical" evidence="8">
    <location>
        <begin position="262"/>
        <end position="293"/>
    </location>
</feature>
<feature type="transmembrane region" description="Helical" evidence="8">
    <location>
        <begin position="75"/>
        <end position="101"/>
    </location>
</feature>
<feature type="transmembrane region" description="Helical" evidence="8">
    <location>
        <begin position="166"/>
        <end position="193"/>
    </location>
</feature>
<dbReference type="Pfam" id="PF01594">
    <property type="entry name" value="AI-2E_transport"/>
    <property type="match status" value="1"/>
</dbReference>
<dbReference type="InterPro" id="IPR002549">
    <property type="entry name" value="AI-2E-like"/>
</dbReference>
<evidence type="ECO:0000256" key="3">
    <source>
        <dbReference type="ARBA" id="ARBA00022448"/>
    </source>
</evidence>
<comment type="subcellular location">
    <subcellularLocation>
        <location evidence="1">Cell membrane</location>
        <topology evidence="1">Multi-pass membrane protein</topology>
    </subcellularLocation>
</comment>
<name>A0A326U7H5_THEHA</name>
<keyword evidence="6 8" id="KW-1133">Transmembrane helix</keyword>
<evidence type="ECO:0000256" key="4">
    <source>
        <dbReference type="ARBA" id="ARBA00022475"/>
    </source>
</evidence>
<sequence>MNASQQEEPYTDSTVFWYHRFVKGAALLVWIAIAGVVFWLAGRVGQALLLLILGALIAHILAPLVRFFQRWLPRWLSIVLVYILILSFVCVLLFFIISAAIRELSLFIGWMKAYLSSGRGLIPQPILNYMSKLGISQEQLQRMGEQWFSQIQGILSSIFPLLSNTFVLFINTVLVIMLSIYFLLSGPVITHWLTSRTPNRHQRNIAFVLQTTGRIIGGYIRGNLLLGAAMSILTGIGLFLLGVPYAFLLTVLAFVLEFVPVVGVYIMGGTIVLVALTKSLQTAVLALVLVILLQNIENNILAPRIIGRVVGLNPILTVFAIVAGTNLFGVAGAFLAAPVAAVLQELLKAGWNYWRETHPEQFQNEQPGN</sequence>
<proteinExistence type="inferred from homology"/>
<evidence type="ECO:0000256" key="8">
    <source>
        <dbReference type="SAM" id="Phobius"/>
    </source>
</evidence>